<evidence type="ECO:0000313" key="1">
    <source>
        <dbReference type="EMBL" id="KAF2270224.1"/>
    </source>
</evidence>
<sequence>MDSDPDALSKLSVLRRQYLQLVEPTQLFWPDAHILKAPSIQSWAFRCLFDVNNIPYLPPDRYRLRVLKLLISKLEESMKDPEEDVWFFLSCPRVLPSTRLPDILDDLMTALASLLSSNLPSESASAQQKAYVTYSYPLHSTNDRTFGEYTVTLLESRSVISSSGTTGLRTWEAALLLGAFLVSQQGRQIVQGKKIFELGAGTGMLSILCAKYLGVSGIVATDGDEAVVDAIKTNVFLNGQDTSDLSHPIVQTAALKWGWPVDGRSFAEDYGMEVPDVVLGADVTYDRSVIPSLVSTLREFMDLNSSLQVFIAATIRNDQTFETFQTACRRYGFKSELVDFAPVPRHVQDGPFYPTATPIQIWRISRPQRPRDLFPF</sequence>
<dbReference type="PANTHER" id="PTHR14614">
    <property type="entry name" value="HEPATOCELLULAR CARCINOMA-ASSOCIATED ANTIGEN"/>
    <property type="match status" value="1"/>
</dbReference>
<dbReference type="InterPro" id="IPR029063">
    <property type="entry name" value="SAM-dependent_MTases_sf"/>
</dbReference>
<reference evidence="2" key="1">
    <citation type="journal article" date="2020" name="Stud. Mycol.">
        <title>101 Dothideomycetes genomes: A test case for predicting lifestyles and emergence of pathogens.</title>
        <authorList>
            <person name="Haridas S."/>
            <person name="Albert R."/>
            <person name="Binder M."/>
            <person name="Bloem J."/>
            <person name="LaButti K."/>
            <person name="Salamov A."/>
            <person name="Andreopoulos B."/>
            <person name="Baker S."/>
            <person name="Barry K."/>
            <person name="Bills G."/>
            <person name="Bluhm B."/>
            <person name="Cannon C."/>
            <person name="Castanera R."/>
            <person name="Culley D."/>
            <person name="Daum C."/>
            <person name="Ezra D."/>
            <person name="Gonzalez J."/>
            <person name="Henrissat B."/>
            <person name="Kuo A."/>
            <person name="Liang C."/>
            <person name="Lipzen A."/>
            <person name="Lutzoni F."/>
            <person name="Magnuson J."/>
            <person name="Mondo S."/>
            <person name="Nolan M."/>
            <person name="Ohm R."/>
            <person name="Pangilinan J."/>
            <person name="Park H.-J."/>
            <person name="Ramirez L."/>
            <person name="Alfaro M."/>
            <person name="Sun H."/>
            <person name="Tritt A."/>
            <person name="Yoshinaga Y."/>
            <person name="Zwiers L.-H."/>
            <person name="Turgeon B."/>
            <person name="Goodwin S."/>
            <person name="Spatafora J."/>
            <person name="Crous P."/>
            <person name="Grigoriev I."/>
        </authorList>
    </citation>
    <scope>NUCLEOTIDE SEQUENCE [LARGE SCALE GENOMIC DNA]</scope>
    <source>
        <strain evidence="2">CBS 304.66</strain>
    </source>
</reference>
<dbReference type="GO" id="GO:0005737">
    <property type="term" value="C:cytoplasm"/>
    <property type="evidence" value="ECO:0007669"/>
    <property type="project" value="TreeGrafter"/>
</dbReference>
<evidence type="ECO:0008006" key="3">
    <source>
        <dbReference type="Google" id="ProtNLM"/>
    </source>
</evidence>
<dbReference type="GO" id="GO:0008757">
    <property type="term" value="F:S-adenosylmethionine-dependent methyltransferase activity"/>
    <property type="evidence" value="ECO:0007669"/>
    <property type="project" value="UniProtKB-ARBA"/>
</dbReference>
<dbReference type="InterPro" id="IPR019410">
    <property type="entry name" value="Methyltransf_16"/>
</dbReference>
<dbReference type="AlphaFoldDB" id="A0A9P4NBK4"/>
<name>A0A9P4NBK4_9PLEO</name>
<dbReference type="PANTHER" id="PTHR14614:SF130">
    <property type="entry name" value="PROTEIN-LYSINE N-METHYLTRANSFERASE EEF2KMT"/>
    <property type="match status" value="1"/>
</dbReference>
<dbReference type="Pfam" id="PF10294">
    <property type="entry name" value="Methyltransf_16"/>
    <property type="match status" value="1"/>
</dbReference>
<gene>
    <name evidence="1" type="ORF">CC78DRAFT_574354</name>
</gene>
<protein>
    <recommendedName>
        <fullName evidence="3">Methyltransferase-domain-containing protein</fullName>
    </recommendedName>
</protein>
<dbReference type="OrthoDB" id="194386at2759"/>
<dbReference type="Gene3D" id="3.40.50.150">
    <property type="entry name" value="Vaccinia Virus protein VP39"/>
    <property type="match status" value="1"/>
</dbReference>
<dbReference type="EMBL" id="ML986580">
    <property type="protein sequence ID" value="KAF2270224.1"/>
    <property type="molecule type" value="Genomic_DNA"/>
</dbReference>
<proteinExistence type="predicted"/>
<organism evidence="1 2">
    <name type="scientific">Lojkania enalia</name>
    <dbReference type="NCBI Taxonomy" id="147567"/>
    <lineage>
        <taxon>Eukaryota</taxon>
        <taxon>Fungi</taxon>
        <taxon>Dikarya</taxon>
        <taxon>Ascomycota</taxon>
        <taxon>Pezizomycotina</taxon>
        <taxon>Dothideomycetes</taxon>
        <taxon>Pleosporomycetidae</taxon>
        <taxon>Pleosporales</taxon>
        <taxon>Pleosporales incertae sedis</taxon>
        <taxon>Lojkania</taxon>
    </lineage>
</organism>
<accession>A0A9P4NBK4</accession>
<dbReference type="SUPFAM" id="SSF53335">
    <property type="entry name" value="S-adenosyl-L-methionine-dependent methyltransferases"/>
    <property type="match status" value="1"/>
</dbReference>
<keyword evidence="2" id="KW-1185">Reference proteome</keyword>
<dbReference type="Proteomes" id="UP000800093">
    <property type="component" value="Unassembled WGS sequence"/>
</dbReference>
<comment type="caution">
    <text evidence="1">The sequence shown here is derived from an EMBL/GenBank/DDBJ whole genome shotgun (WGS) entry which is preliminary data.</text>
</comment>
<evidence type="ECO:0000313" key="2">
    <source>
        <dbReference type="Proteomes" id="UP000800093"/>
    </source>
</evidence>